<dbReference type="InterPro" id="IPR009057">
    <property type="entry name" value="Homeodomain-like_sf"/>
</dbReference>
<evidence type="ECO:0000256" key="4">
    <source>
        <dbReference type="ARBA" id="ARBA00023159"/>
    </source>
</evidence>
<comment type="caution">
    <text evidence="8">The sequence shown here is derived from an EMBL/GenBank/DDBJ whole genome shotgun (WGS) entry which is preliminary data.</text>
</comment>
<dbReference type="InterPro" id="IPR018062">
    <property type="entry name" value="HTH_AraC-typ_CS"/>
</dbReference>
<keyword evidence="9" id="KW-1185">Reference proteome</keyword>
<dbReference type="InterPro" id="IPR003313">
    <property type="entry name" value="AraC-bd"/>
</dbReference>
<dbReference type="CDD" id="cd02209">
    <property type="entry name" value="cupin_XRE_C"/>
    <property type="match status" value="1"/>
</dbReference>
<dbReference type="InterPro" id="IPR014710">
    <property type="entry name" value="RmlC-like_jellyroll"/>
</dbReference>
<dbReference type="Pfam" id="PF12833">
    <property type="entry name" value="HTH_18"/>
    <property type="match status" value="1"/>
</dbReference>
<dbReference type="InterPro" id="IPR018060">
    <property type="entry name" value="HTH_AraC"/>
</dbReference>
<keyword evidence="1" id="KW-0963">Cytoplasm</keyword>
<accession>A0ABW2FIK7</accession>
<evidence type="ECO:0000256" key="2">
    <source>
        <dbReference type="ARBA" id="ARBA00023015"/>
    </source>
</evidence>
<dbReference type="InterPro" id="IPR050204">
    <property type="entry name" value="AraC_XylS_family_regulators"/>
</dbReference>
<dbReference type="Gene3D" id="2.60.120.10">
    <property type="entry name" value="Jelly Rolls"/>
    <property type="match status" value="1"/>
</dbReference>
<dbReference type="InterPro" id="IPR037923">
    <property type="entry name" value="HTH-like"/>
</dbReference>
<dbReference type="RefSeq" id="WP_378054609.1">
    <property type="nucleotide sequence ID" value="NZ_JBHMDN010000081.1"/>
</dbReference>
<evidence type="ECO:0000256" key="3">
    <source>
        <dbReference type="ARBA" id="ARBA00023125"/>
    </source>
</evidence>
<proteinExistence type="predicted"/>
<dbReference type="PROSITE" id="PS00041">
    <property type="entry name" value="HTH_ARAC_FAMILY_1"/>
    <property type="match status" value="1"/>
</dbReference>
<dbReference type="SUPFAM" id="SSF51215">
    <property type="entry name" value="Regulatory protein AraC"/>
    <property type="match status" value="1"/>
</dbReference>
<organism evidence="8 9">
    <name type="scientific">Cohnella cellulosilytica</name>
    <dbReference type="NCBI Taxonomy" id="986710"/>
    <lineage>
        <taxon>Bacteria</taxon>
        <taxon>Bacillati</taxon>
        <taxon>Bacillota</taxon>
        <taxon>Bacilli</taxon>
        <taxon>Bacillales</taxon>
        <taxon>Paenibacillaceae</taxon>
        <taxon>Cohnella</taxon>
    </lineage>
</organism>
<evidence type="ECO:0000256" key="1">
    <source>
        <dbReference type="ARBA" id="ARBA00022490"/>
    </source>
</evidence>
<keyword evidence="4" id="KW-0010">Activator</keyword>
<feature type="domain" description="HTH araC/xylS-type" evidence="7">
    <location>
        <begin position="181"/>
        <end position="280"/>
    </location>
</feature>
<protein>
    <submittedName>
        <fullName evidence="8">Helix-turn-helix domain-containing protein</fullName>
    </submittedName>
</protein>
<reference evidence="9" key="1">
    <citation type="journal article" date="2019" name="Int. J. Syst. Evol. Microbiol.">
        <title>The Global Catalogue of Microorganisms (GCM) 10K type strain sequencing project: providing services to taxonomists for standard genome sequencing and annotation.</title>
        <authorList>
            <consortium name="The Broad Institute Genomics Platform"/>
            <consortium name="The Broad Institute Genome Sequencing Center for Infectious Disease"/>
            <person name="Wu L."/>
            <person name="Ma J."/>
        </authorList>
    </citation>
    <scope>NUCLEOTIDE SEQUENCE [LARGE SCALE GENOMIC DNA]</scope>
    <source>
        <strain evidence="9">KCTC 12907</strain>
    </source>
</reference>
<evidence type="ECO:0000259" key="7">
    <source>
        <dbReference type="PROSITE" id="PS01124"/>
    </source>
</evidence>
<dbReference type="Gene3D" id="1.10.10.60">
    <property type="entry name" value="Homeodomain-like"/>
    <property type="match status" value="2"/>
</dbReference>
<dbReference type="SUPFAM" id="SSF46689">
    <property type="entry name" value="Homeodomain-like"/>
    <property type="match status" value="2"/>
</dbReference>
<dbReference type="SMART" id="SM00342">
    <property type="entry name" value="HTH_ARAC"/>
    <property type="match status" value="1"/>
</dbReference>
<dbReference type="Pfam" id="PF02311">
    <property type="entry name" value="AraC_binding"/>
    <property type="match status" value="1"/>
</dbReference>
<evidence type="ECO:0000313" key="8">
    <source>
        <dbReference type="EMBL" id="MFC7153006.1"/>
    </source>
</evidence>
<evidence type="ECO:0000256" key="5">
    <source>
        <dbReference type="ARBA" id="ARBA00023163"/>
    </source>
</evidence>
<dbReference type="PANTHER" id="PTHR46796:SF13">
    <property type="entry name" value="HTH-TYPE TRANSCRIPTIONAL ACTIVATOR RHAS"/>
    <property type="match status" value="1"/>
</dbReference>
<keyword evidence="3" id="KW-0238">DNA-binding</keyword>
<dbReference type="Proteomes" id="UP001596378">
    <property type="component" value="Unassembled WGS sequence"/>
</dbReference>
<keyword evidence="2" id="KW-0805">Transcription regulation</keyword>
<evidence type="ECO:0000313" key="9">
    <source>
        <dbReference type="Proteomes" id="UP001596378"/>
    </source>
</evidence>
<dbReference type="PANTHER" id="PTHR46796">
    <property type="entry name" value="HTH-TYPE TRANSCRIPTIONAL ACTIVATOR RHAS-RELATED"/>
    <property type="match status" value="1"/>
</dbReference>
<dbReference type="PROSITE" id="PS01124">
    <property type="entry name" value="HTH_ARAC_FAMILY_2"/>
    <property type="match status" value="1"/>
</dbReference>
<sequence>MSEGNFQTISSPSAFARSRLYYALIGGFERTPPTFALQREHYPAYEALYITRGKGSFRYGETEYLLEPGDGVCYDMRLPHAFRADPLEPYEMRYVVFQGPDLDSRWREWFDAPCVAVRGSGEPGEPKYAELLTEVLTQMADGSFEREPSISGLLYGLLMEMLAARRSSPGERRELPQPHLEAARRFLEERYAGTDVDIRSAARRAGLSYAHFIRRFKRAYGASPKEYLTQIRLGHVKQALLHTPLSVAEAAEAAGFGSYNAFLHTFLLHEGCSPTIYRKAWRRSGEAEAAQNVTDSPPSTGIAAPHT</sequence>
<gene>
    <name evidence="8" type="ORF">ACFQMJ_31090</name>
</gene>
<name>A0ABW2FIK7_9BACL</name>
<feature type="region of interest" description="Disordered" evidence="6">
    <location>
        <begin position="288"/>
        <end position="307"/>
    </location>
</feature>
<dbReference type="EMBL" id="JBHTAI010000028">
    <property type="protein sequence ID" value="MFC7153006.1"/>
    <property type="molecule type" value="Genomic_DNA"/>
</dbReference>
<keyword evidence="5" id="KW-0804">Transcription</keyword>
<evidence type="ECO:0000256" key="6">
    <source>
        <dbReference type="SAM" id="MobiDB-lite"/>
    </source>
</evidence>